<reference evidence="2 3" key="1">
    <citation type="submission" date="2017-12" db="EMBL/GenBank/DDBJ databases">
        <title>The draft genome sequence of Brumimicrobium saltpan LHR20.</title>
        <authorList>
            <person name="Do Z.-J."/>
            <person name="Luo H.-R."/>
        </authorList>
    </citation>
    <scope>NUCLEOTIDE SEQUENCE [LARGE SCALE GENOMIC DNA]</scope>
    <source>
        <strain evidence="2 3">LHR20</strain>
    </source>
</reference>
<evidence type="ECO:0000313" key="3">
    <source>
        <dbReference type="Proteomes" id="UP000236654"/>
    </source>
</evidence>
<dbReference type="RefSeq" id="WP_101333146.1">
    <property type="nucleotide sequence ID" value="NZ_PJNI01000001.1"/>
</dbReference>
<keyword evidence="3" id="KW-1185">Reference proteome</keyword>
<accession>A0A2I0R6K6</accession>
<dbReference type="Proteomes" id="UP000236654">
    <property type="component" value="Unassembled WGS sequence"/>
</dbReference>
<evidence type="ECO:0000313" key="2">
    <source>
        <dbReference type="EMBL" id="PKR82000.1"/>
    </source>
</evidence>
<sequence>MKQKHTLFLLLLVVMSMISTSCKNTDDSILKIYVRSSDNILTPNINVRIVGDIDKDTPEYFDEKRSDDSGVAKFNLNDLFDQYDGKDDKVAYLTVYAKDTADYYTSITVRAKAHLTATETINLEE</sequence>
<protein>
    <recommendedName>
        <fullName evidence="4">DUF4625 domain-containing protein</fullName>
    </recommendedName>
</protein>
<comment type="caution">
    <text evidence="2">The sequence shown here is derived from an EMBL/GenBank/DDBJ whole genome shotgun (WGS) entry which is preliminary data.</text>
</comment>
<feature type="chain" id="PRO_5014134903" description="DUF4625 domain-containing protein" evidence="1">
    <location>
        <begin position="25"/>
        <end position="125"/>
    </location>
</feature>
<dbReference type="OrthoDB" id="1467546at2"/>
<dbReference type="PROSITE" id="PS51257">
    <property type="entry name" value="PROKAR_LIPOPROTEIN"/>
    <property type="match status" value="1"/>
</dbReference>
<name>A0A2I0R6K6_9FLAO</name>
<gene>
    <name evidence="2" type="ORF">CW751_01290</name>
</gene>
<evidence type="ECO:0008006" key="4">
    <source>
        <dbReference type="Google" id="ProtNLM"/>
    </source>
</evidence>
<dbReference type="AlphaFoldDB" id="A0A2I0R6K6"/>
<dbReference type="EMBL" id="PJNI01000001">
    <property type="protein sequence ID" value="PKR82000.1"/>
    <property type="molecule type" value="Genomic_DNA"/>
</dbReference>
<keyword evidence="1" id="KW-0732">Signal</keyword>
<feature type="signal peptide" evidence="1">
    <location>
        <begin position="1"/>
        <end position="24"/>
    </location>
</feature>
<proteinExistence type="predicted"/>
<organism evidence="2 3">
    <name type="scientific">Brumimicrobium salinarum</name>
    <dbReference type="NCBI Taxonomy" id="2058658"/>
    <lineage>
        <taxon>Bacteria</taxon>
        <taxon>Pseudomonadati</taxon>
        <taxon>Bacteroidota</taxon>
        <taxon>Flavobacteriia</taxon>
        <taxon>Flavobacteriales</taxon>
        <taxon>Crocinitomicaceae</taxon>
        <taxon>Brumimicrobium</taxon>
    </lineage>
</organism>
<evidence type="ECO:0000256" key="1">
    <source>
        <dbReference type="SAM" id="SignalP"/>
    </source>
</evidence>